<evidence type="ECO:0000256" key="4">
    <source>
        <dbReference type="PROSITE-ProRule" id="PRU00335"/>
    </source>
</evidence>
<gene>
    <name evidence="6" type="ORF">GCM10009720_11090</name>
</gene>
<dbReference type="Gene3D" id="1.10.10.60">
    <property type="entry name" value="Homeodomain-like"/>
    <property type="match status" value="1"/>
</dbReference>
<feature type="DNA-binding region" description="H-T-H motif" evidence="4">
    <location>
        <begin position="40"/>
        <end position="59"/>
    </location>
</feature>
<dbReference type="PANTHER" id="PTHR30055:SF238">
    <property type="entry name" value="MYCOFACTOCIN BIOSYNTHESIS TRANSCRIPTIONAL REGULATOR MFTR-RELATED"/>
    <property type="match status" value="1"/>
</dbReference>
<keyword evidence="7" id="KW-1185">Reference proteome</keyword>
<evidence type="ECO:0000313" key="7">
    <source>
        <dbReference type="Proteomes" id="UP001501461"/>
    </source>
</evidence>
<evidence type="ECO:0000259" key="5">
    <source>
        <dbReference type="PROSITE" id="PS50977"/>
    </source>
</evidence>
<dbReference type="Pfam" id="PF17754">
    <property type="entry name" value="TetR_C_14"/>
    <property type="match status" value="1"/>
</dbReference>
<keyword evidence="3" id="KW-0804">Transcription</keyword>
<keyword evidence="2 4" id="KW-0238">DNA-binding</keyword>
<dbReference type="PROSITE" id="PS01081">
    <property type="entry name" value="HTH_TETR_1"/>
    <property type="match status" value="1"/>
</dbReference>
<dbReference type="Pfam" id="PF00440">
    <property type="entry name" value="TetR_N"/>
    <property type="match status" value="1"/>
</dbReference>
<dbReference type="InterPro" id="IPR001647">
    <property type="entry name" value="HTH_TetR"/>
</dbReference>
<dbReference type="RefSeq" id="WP_343956617.1">
    <property type="nucleotide sequence ID" value="NZ_BAAAMN010000016.1"/>
</dbReference>
<dbReference type="Gene3D" id="1.10.357.10">
    <property type="entry name" value="Tetracycline Repressor, domain 2"/>
    <property type="match status" value="1"/>
</dbReference>
<dbReference type="InterPro" id="IPR041347">
    <property type="entry name" value="MftR_C"/>
</dbReference>
<evidence type="ECO:0000256" key="1">
    <source>
        <dbReference type="ARBA" id="ARBA00023015"/>
    </source>
</evidence>
<sequence length="211" mass="23684">MQFVEDVSLGRREQKKLETRRAIRSAALDLALDDGVESLTVEGIAQAAGVSPRTFFNYFESKEDALVTEAAESAVQVRALLLDRPAHEPPMRALHQAIMNTEYFGEEPADRERVLARQRLTQAHPSLMAYQLGKIALVEQTFAQALAERMGTELDDDVFPELLAAMAVSLVRVAMRRWVTRGEEPLNELIDMAFRRCEQVDLFNDHAVAAD</sequence>
<dbReference type="SUPFAM" id="SSF46689">
    <property type="entry name" value="Homeodomain-like"/>
    <property type="match status" value="1"/>
</dbReference>
<dbReference type="EMBL" id="BAAAMN010000016">
    <property type="protein sequence ID" value="GAA2032474.1"/>
    <property type="molecule type" value="Genomic_DNA"/>
</dbReference>
<dbReference type="InterPro" id="IPR023772">
    <property type="entry name" value="DNA-bd_HTH_TetR-type_CS"/>
</dbReference>
<accession>A0ABP5FRK7</accession>
<organism evidence="6 7">
    <name type="scientific">Yaniella flava</name>
    <dbReference type="NCBI Taxonomy" id="287930"/>
    <lineage>
        <taxon>Bacteria</taxon>
        <taxon>Bacillati</taxon>
        <taxon>Actinomycetota</taxon>
        <taxon>Actinomycetes</taxon>
        <taxon>Micrococcales</taxon>
        <taxon>Micrococcaceae</taxon>
        <taxon>Yaniella</taxon>
    </lineage>
</organism>
<dbReference type="PANTHER" id="PTHR30055">
    <property type="entry name" value="HTH-TYPE TRANSCRIPTIONAL REGULATOR RUTR"/>
    <property type="match status" value="1"/>
</dbReference>
<comment type="caution">
    <text evidence="6">The sequence shown here is derived from an EMBL/GenBank/DDBJ whole genome shotgun (WGS) entry which is preliminary data.</text>
</comment>
<dbReference type="InterPro" id="IPR009057">
    <property type="entry name" value="Homeodomain-like_sf"/>
</dbReference>
<dbReference type="Proteomes" id="UP001501461">
    <property type="component" value="Unassembled WGS sequence"/>
</dbReference>
<proteinExistence type="predicted"/>
<reference evidence="7" key="1">
    <citation type="journal article" date="2019" name="Int. J. Syst. Evol. Microbiol.">
        <title>The Global Catalogue of Microorganisms (GCM) 10K type strain sequencing project: providing services to taxonomists for standard genome sequencing and annotation.</title>
        <authorList>
            <consortium name="The Broad Institute Genomics Platform"/>
            <consortium name="The Broad Institute Genome Sequencing Center for Infectious Disease"/>
            <person name="Wu L."/>
            <person name="Ma J."/>
        </authorList>
    </citation>
    <scope>NUCLEOTIDE SEQUENCE [LARGE SCALE GENOMIC DNA]</scope>
    <source>
        <strain evidence="7">JCM 13595</strain>
    </source>
</reference>
<dbReference type="PRINTS" id="PR00455">
    <property type="entry name" value="HTHTETR"/>
</dbReference>
<evidence type="ECO:0000313" key="6">
    <source>
        <dbReference type="EMBL" id="GAA2032474.1"/>
    </source>
</evidence>
<dbReference type="PROSITE" id="PS50977">
    <property type="entry name" value="HTH_TETR_2"/>
    <property type="match status" value="1"/>
</dbReference>
<name>A0ABP5FRK7_9MICC</name>
<protein>
    <submittedName>
        <fullName evidence="6">TetR/AcrR family transcriptional regulator</fullName>
    </submittedName>
</protein>
<dbReference type="InterPro" id="IPR050109">
    <property type="entry name" value="HTH-type_TetR-like_transc_reg"/>
</dbReference>
<evidence type="ECO:0000256" key="2">
    <source>
        <dbReference type="ARBA" id="ARBA00023125"/>
    </source>
</evidence>
<feature type="domain" description="HTH tetR-type" evidence="5">
    <location>
        <begin position="17"/>
        <end position="77"/>
    </location>
</feature>
<evidence type="ECO:0000256" key="3">
    <source>
        <dbReference type="ARBA" id="ARBA00023163"/>
    </source>
</evidence>
<keyword evidence="1" id="KW-0805">Transcription regulation</keyword>